<keyword evidence="4" id="KW-1185">Reference proteome</keyword>
<dbReference type="CDD" id="cd02549">
    <property type="entry name" value="Peptidase_C39A"/>
    <property type="match status" value="1"/>
</dbReference>
<feature type="signal peptide" evidence="1">
    <location>
        <begin position="1"/>
        <end position="26"/>
    </location>
</feature>
<name>A0ABU6MIP0_9BACI</name>
<dbReference type="Proteomes" id="UP001341444">
    <property type="component" value="Unassembled WGS sequence"/>
</dbReference>
<protein>
    <submittedName>
        <fullName evidence="3">C39 family peptidase</fullName>
    </submittedName>
</protein>
<keyword evidence="1" id="KW-0732">Signal</keyword>
<dbReference type="EMBL" id="JARMAB010000010">
    <property type="protein sequence ID" value="MED1203102.1"/>
    <property type="molecule type" value="Genomic_DNA"/>
</dbReference>
<proteinExistence type="predicted"/>
<dbReference type="PIRSF" id="PIRSF032442">
    <property type="entry name" value="UCP032442"/>
    <property type="match status" value="1"/>
</dbReference>
<feature type="chain" id="PRO_5047456159" evidence="1">
    <location>
        <begin position="27"/>
        <end position="221"/>
    </location>
</feature>
<evidence type="ECO:0000313" key="4">
    <source>
        <dbReference type="Proteomes" id="UP001341444"/>
    </source>
</evidence>
<feature type="domain" description="Peptidase C39-like" evidence="2">
    <location>
        <begin position="34"/>
        <end position="194"/>
    </location>
</feature>
<comment type="caution">
    <text evidence="3">The sequence shown here is derived from an EMBL/GenBank/DDBJ whole genome shotgun (WGS) entry which is preliminary data.</text>
</comment>
<dbReference type="InterPro" id="IPR039563">
    <property type="entry name" value="Peptidase_C39_single_dom"/>
</dbReference>
<accession>A0ABU6MIP0</accession>
<evidence type="ECO:0000256" key="1">
    <source>
        <dbReference type="SAM" id="SignalP"/>
    </source>
</evidence>
<reference evidence="3 4" key="1">
    <citation type="submission" date="2023-03" db="EMBL/GenBank/DDBJ databases">
        <title>Bacillus Genome Sequencing.</title>
        <authorList>
            <person name="Dunlap C."/>
        </authorList>
    </citation>
    <scope>NUCLEOTIDE SEQUENCE [LARGE SCALE GENOMIC DNA]</scope>
    <source>
        <strain evidence="3 4">B-23453</strain>
    </source>
</reference>
<gene>
    <name evidence="3" type="ORF">P4T90_08415</name>
</gene>
<dbReference type="PANTHER" id="PTHR37806">
    <property type="entry name" value="LMO0724 PROTEIN"/>
    <property type="match status" value="1"/>
</dbReference>
<dbReference type="InterPro" id="IPR039564">
    <property type="entry name" value="Peptidase_C39-like"/>
</dbReference>
<dbReference type="InterPro" id="IPR016997">
    <property type="entry name" value="UCP032442"/>
</dbReference>
<sequence length="221" mass="25268">MNRNIQKPLIFIVLLLFWLTTSQTQAAAKTSNPLNVPILNQLAAPRLYNGCEITSLTMMMNYNSVNVNKLQLANQVSYVPFRYNNGLRGNPNVGFVGDMVHGPGLAVYHQPIYNLTKRYVGRRAQDLTGRSITDIYKKIDEGSPVWVITTTSFAPVYNFQYWYTPQGTIRVTFSEHSVLLTGYSKYYVYVNDPYGYKNRRLNRTSFEAAWVQMGRQAVVIN</sequence>
<organism evidence="3 4">
    <name type="scientific">Heyndrickxia acidicola</name>
    <dbReference type="NCBI Taxonomy" id="209389"/>
    <lineage>
        <taxon>Bacteria</taxon>
        <taxon>Bacillati</taxon>
        <taxon>Bacillota</taxon>
        <taxon>Bacilli</taxon>
        <taxon>Bacillales</taxon>
        <taxon>Bacillaceae</taxon>
        <taxon>Heyndrickxia</taxon>
    </lineage>
</organism>
<evidence type="ECO:0000259" key="2">
    <source>
        <dbReference type="Pfam" id="PF13529"/>
    </source>
</evidence>
<evidence type="ECO:0000313" key="3">
    <source>
        <dbReference type="EMBL" id="MED1203102.1"/>
    </source>
</evidence>
<dbReference type="Gene3D" id="3.90.70.10">
    <property type="entry name" value="Cysteine proteinases"/>
    <property type="match status" value="1"/>
</dbReference>
<dbReference type="Pfam" id="PF13529">
    <property type="entry name" value="Peptidase_C39_2"/>
    <property type="match status" value="1"/>
</dbReference>
<dbReference type="PANTHER" id="PTHR37806:SF1">
    <property type="entry name" value="PEPTIDASE C39-LIKE DOMAIN-CONTAINING PROTEIN"/>
    <property type="match status" value="1"/>
</dbReference>